<dbReference type="Pfam" id="PF00642">
    <property type="entry name" value="zf-CCCH"/>
    <property type="match status" value="1"/>
</dbReference>
<evidence type="ECO:0000259" key="6">
    <source>
        <dbReference type="PROSITE" id="PS50103"/>
    </source>
</evidence>
<dbReference type="SUPFAM" id="SSF90229">
    <property type="entry name" value="CCCH zinc finger"/>
    <property type="match status" value="2"/>
</dbReference>
<evidence type="ECO:0000313" key="8">
    <source>
        <dbReference type="Proteomes" id="UP001162131"/>
    </source>
</evidence>
<dbReference type="EMBL" id="CAJZBQ010000002">
    <property type="protein sequence ID" value="CAG9310345.1"/>
    <property type="molecule type" value="Genomic_DNA"/>
</dbReference>
<evidence type="ECO:0000256" key="1">
    <source>
        <dbReference type="ARBA" id="ARBA00022723"/>
    </source>
</evidence>
<comment type="caution">
    <text evidence="7">The sequence shown here is derived from an EMBL/GenBank/DDBJ whole genome shotgun (WGS) entry which is preliminary data.</text>
</comment>
<dbReference type="PANTHER" id="PTHR14493:SF50">
    <property type="entry name" value="RING FINGER PROTEIN UNKEMPT"/>
    <property type="match status" value="1"/>
</dbReference>
<keyword evidence="1 4" id="KW-0479">Metal-binding</keyword>
<feature type="region of interest" description="Disordered" evidence="5">
    <location>
        <begin position="1"/>
        <end position="41"/>
    </location>
</feature>
<evidence type="ECO:0000256" key="4">
    <source>
        <dbReference type="PROSITE-ProRule" id="PRU00723"/>
    </source>
</evidence>
<gene>
    <name evidence="7" type="ORF">BSTOLATCC_MIC1197</name>
</gene>
<accession>A0AAU9ILJ3</accession>
<dbReference type="SMART" id="SM00356">
    <property type="entry name" value="ZnF_C3H1"/>
    <property type="match status" value="2"/>
</dbReference>
<feature type="compositionally biased region" description="Low complexity" evidence="5">
    <location>
        <begin position="209"/>
        <end position="224"/>
    </location>
</feature>
<feature type="domain" description="C3H1-type" evidence="6">
    <location>
        <begin position="176"/>
        <end position="202"/>
    </location>
</feature>
<proteinExistence type="predicted"/>
<protein>
    <recommendedName>
        <fullName evidence="6">C3H1-type domain-containing protein</fullName>
    </recommendedName>
</protein>
<name>A0AAU9ILJ3_9CILI</name>
<feature type="compositionally biased region" description="Basic and acidic residues" evidence="5">
    <location>
        <begin position="1"/>
        <end position="13"/>
    </location>
</feature>
<dbReference type="InterPro" id="IPR000571">
    <property type="entry name" value="Znf_CCCH"/>
</dbReference>
<keyword evidence="8" id="KW-1185">Reference proteome</keyword>
<keyword evidence="3 4" id="KW-0862">Zinc</keyword>
<feature type="zinc finger region" description="C3H1-type" evidence="4">
    <location>
        <begin position="176"/>
        <end position="202"/>
    </location>
</feature>
<dbReference type="PANTHER" id="PTHR14493">
    <property type="entry name" value="UNKEMPT FAMILY MEMBER"/>
    <property type="match status" value="1"/>
</dbReference>
<dbReference type="Gene3D" id="3.30.1370.210">
    <property type="match status" value="1"/>
</dbReference>
<reference evidence="7" key="1">
    <citation type="submission" date="2021-09" db="EMBL/GenBank/DDBJ databases">
        <authorList>
            <consortium name="AG Swart"/>
            <person name="Singh M."/>
            <person name="Singh A."/>
            <person name="Seah K."/>
            <person name="Emmerich C."/>
        </authorList>
    </citation>
    <scope>NUCLEOTIDE SEQUENCE</scope>
    <source>
        <strain evidence="7">ATCC30299</strain>
    </source>
</reference>
<feature type="compositionally biased region" description="Basic residues" evidence="5">
    <location>
        <begin position="28"/>
        <end position="40"/>
    </location>
</feature>
<dbReference type="PROSITE" id="PS50103">
    <property type="entry name" value="ZF_C3H1"/>
    <property type="match status" value="2"/>
</dbReference>
<evidence type="ECO:0000256" key="5">
    <source>
        <dbReference type="SAM" id="MobiDB-lite"/>
    </source>
</evidence>
<feature type="zinc finger region" description="C3H1-type" evidence="4">
    <location>
        <begin position="143"/>
        <end position="168"/>
    </location>
</feature>
<dbReference type="InterPro" id="IPR036855">
    <property type="entry name" value="Znf_CCCH_sf"/>
</dbReference>
<evidence type="ECO:0000256" key="3">
    <source>
        <dbReference type="ARBA" id="ARBA00022833"/>
    </source>
</evidence>
<dbReference type="AlphaFoldDB" id="A0AAU9ILJ3"/>
<evidence type="ECO:0000313" key="7">
    <source>
        <dbReference type="EMBL" id="CAG9310345.1"/>
    </source>
</evidence>
<dbReference type="Proteomes" id="UP001162131">
    <property type="component" value="Unassembled WGS sequence"/>
</dbReference>
<evidence type="ECO:0000256" key="2">
    <source>
        <dbReference type="ARBA" id="ARBA00022771"/>
    </source>
</evidence>
<dbReference type="GO" id="GO:0008270">
    <property type="term" value="F:zinc ion binding"/>
    <property type="evidence" value="ECO:0007669"/>
    <property type="project" value="UniProtKB-KW"/>
</dbReference>
<keyword evidence="2 4" id="KW-0863">Zinc-finger</keyword>
<organism evidence="7 8">
    <name type="scientific">Blepharisma stoltei</name>
    <dbReference type="NCBI Taxonomy" id="1481888"/>
    <lineage>
        <taxon>Eukaryota</taxon>
        <taxon>Sar</taxon>
        <taxon>Alveolata</taxon>
        <taxon>Ciliophora</taxon>
        <taxon>Postciliodesmatophora</taxon>
        <taxon>Heterotrichea</taxon>
        <taxon>Heterotrichida</taxon>
        <taxon>Blepharismidae</taxon>
        <taxon>Blepharisma</taxon>
    </lineage>
</organism>
<feature type="domain" description="C3H1-type" evidence="6">
    <location>
        <begin position="143"/>
        <end position="168"/>
    </location>
</feature>
<feature type="region of interest" description="Disordered" evidence="5">
    <location>
        <begin position="208"/>
        <end position="266"/>
    </location>
</feature>
<dbReference type="InterPro" id="IPR045234">
    <property type="entry name" value="Unkempt-like"/>
</dbReference>
<sequence>MESNRENIEEAWNKAESSYIGKGNKAQSNKKRPKNKKPKTKLYNFDQKQSFVKDIISQYPSDKPEEFYDKKIIEKLIPQYSSYHYELDASDEFAIEVPLHKKIMLEFHTKPCNTKCKENDCINYHQSSERRRPPKRMPNGLWNYRPRLCNYSDDCDKGDQCTFAHSEDELKYHPLKYKTKNCRFNDGSCPLGKYCPFAHDDLRAPSSFSISSHTQPSSLSLSQHNESTNKSRTETTIETEISTQVEEDKEEERKEKRKEVKKKREPRFDQAQIEKEIKMLFEDNARLDELIKEEENKIEALGFYICAYCKSDMPIYALSCGHLCCLNCKTLSTCKICKAHIRSKVLIKDVEI</sequence>